<dbReference type="InterPro" id="IPR040495">
    <property type="entry name" value="HU-CCDC81_bac_1"/>
</dbReference>
<name>F0H8D6_9BACT</name>
<dbReference type="GO" id="GO:0042834">
    <property type="term" value="F:peptidoglycan binding"/>
    <property type="evidence" value="ECO:0007669"/>
    <property type="project" value="InterPro"/>
</dbReference>
<dbReference type="AlphaFoldDB" id="F0H8D6"/>
<dbReference type="InterPro" id="IPR036680">
    <property type="entry name" value="SPOR-like_sf"/>
</dbReference>
<comment type="caution">
    <text evidence="2">The sequence shown here is derived from an EMBL/GenBank/DDBJ whole genome shotgun (WGS) entry which is preliminary data.</text>
</comment>
<dbReference type="InterPro" id="IPR041268">
    <property type="entry name" value="HU-CCDC81_bac_2"/>
</dbReference>
<dbReference type="InterPro" id="IPR007730">
    <property type="entry name" value="SPOR-like_dom"/>
</dbReference>
<dbReference type="Proteomes" id="UP000003155">
    <property type="component" value="Unassembled WGS sequence"/>
</dbReference>
<evidence type="ECO:0000313" key="2">
    <source>
        <dbReference type="EMBL" id="EGC85846.1"/>
    </source>
</evidence>
<keyword evidence="3" id="KW-1185">Reference proteome</keyword>
<dbReference type="Pfam" id="PF05036">
    <property type="entry name" value="SPOR"/>
    <property type="match status" value="1"/>
</dbReference>
<dbReference type="PROSITE" id="PS51724">
    <property type="entry name" value="SPOR"/>
    <property type="match status" value="1"/>
</dbReference>
<proteinExistence type="predicted"/>
<organism evidence="2 3">
    <name type="scientific">Prevotella denticola CRIS 18C-A</name>
    <dbReference type="NCBI Taxonomy" id="944557"/>
    <lineage>
        <taxon>Bacteria</taxon>
        <taxon>Pseudomonadati</taxon>
        <taxon>Bacteroidota</taxon>
        <taxon>Bacteroidia</taxon>
        <taxon>Bacteroidales</taxon>
        <taxon>Prevotellaceae</taxon>
        <taxon>Prevotella</taxon>
    </lineage>
</organism>
<accession>F0H8D6</accession>
<evidence type="ECO:0000313" key="3">
    <source>
        <dbReference type="Proteomes" id="UP000003155"/>
    </source>
</evidence>
<sequence length="395" mass="43966">MSGSQIEPVRAVEICFQIAEHSLPYAKVTRIIDYKKDSRLFRHPCKFFKIGYLPLPNKIINFANVIKLDRHIEILLLENDCVIVPGLGGFVAHHVSARYDVNDGLFLPPYRTLGFNAQLKMNDSLLVQSYVDGYDMSYPEALRKVESEVDEIYRILGEEGFFELTDLGRLSRNREGKLTFDPFESGILTPSYYGLGSFDFRKAAAVMGEESGSSVSGHKSSRHGILYIDESDGKDKRISISMRAVRNVTAAAAFLTAVFLVAFPGSTRNGVPGQQVKSGVLYNIFDSSDTSNTSGQFRPLRVGRGLSADNVQAASPVPSHYWAIVMASHVTESNARAFVARLRKHGLEDARVYEDAESMKVLCGCFSSQKEAYERMKIINATTAFKESWVIEIGK</sequence>
<protein>
    <submittedName>
        <fullName evidence="2">Sporulation and cell division repeat protein</fullName>
    </submittedName>
</protein>
<dbReference type="EMBL" id="AEXO01000092">
    <property type="protein sequence ID" value="EGC85846.1"/>
    <property type="molecule type" value="Genomic_DNA"/>
</dbReference>
<keyword evidence="2" id="KW-0132">Cell division</keyword>
<gene>
    <name evidence="2" type="ORF">HMPREF9303_0611</name>
</gene>
<dbReference type="SUPFAM" id="SSF110997">
    <property type="entry name" value="Sporulation related repeat"/>
    <property type="match status" value="1"/>
</dbReference>
<dbReference type="Pfam" id="PF18174">
    <property type="entry name" value="HU-CCDC81_bac_1"/>
    <property type="match status" value="1"/>
</dbReference>
<dbReference type="GO" id="GO:0051301">
    <property type="term" value="P:cell division"/>
    <property type="evidence" value="ECO:0007669"/>
    <property type="project" value="UniProtKB-KW"/>
</dbReference>
<keyword evidence="2" id="KW-0131">Cell cycle</keyword>
<reference evidence="2 3" key="1">
    <citation type="submission" date="2011-02" db="EMBL/GenBank/DDBJ databases">
        <authorList>
            <person name="Durkin A.S."/>
            <person name="Madupu R."/>
            <person name="Torralba M."/>
            <person name="Gillis M."/>
            <person name="Methe B."/>
            <person name="Sutton G."/>
            <person name="Nelson K.E."/>
        </authorList>
    </citation>
    <scope>NUCLEOTIDE SEQUENCE [LARGE SCALE GENOMIC DNA]</scope>
    <source>
        <strain evidence="2 3">CRIS 18C-A</strain>
    </source>
</reference>
<evidence type="ECO:0000259" key="1">
    <source>
        <dbReference type="PROSITE" id="PS51724"/>
    </source>
</evidence>
<dbReference type="Pfam" id="PF18175">
    <property type="entry name" value="HU-CCDC81_bac_2"/>
    <property type="match status" value="1"/>
</dbReference>
<feature type="domain" description="SPOR" evidence="1">
    <location>
        <begin position="316"/>
        <end position="393"/>
    </location>
</feature>